<evidence type="ECO:0000256" key="4">
    <source>
        <dbReference type="ARBA" id="ARBA00022741"/>
    </source>
</evidence>
<reference evidence="11 12" key="1">
    <citation type="submission" date="2014-06" db="EMBL/GenBank/DDBJ databases">
        <authorList>
            <person name="Swart Estienne"/>
        </authorList>
    </citation>
    <scope>NUCLEOTIDE SEQUENCE [LARGE SCALE GENOMIC DNA]</scope>
    <source>
        <strain evidence="11 12">130c</strain>
    </source>
</reference>
<evidence type="ECO:0000256" key="8">
    <source>
        <dbReference type="PROSITE-ProRule" id="PRU10141"/>
    </source>
</evidence>
<feature type="compositionally biased region" description="Polar residues" evidence="9">
    <location>
        <begin position="627"/>
        <end position="636"/>
    </location>
</feature>
<dbReference type="SMART" id="SM00248">
    <property type="entry name" value="ANK"/>
    <property type="match status" value="3"/>
</dbReference>
<keyword evidence="4 8" id="KW-0547">Nucleotide-binding</keyword>
<dbReference type="SUPFAM" id="SSF56112">
    <property type="entry name" value="Protein kinase-like (PK-like)"/>
    <property type="match status" value="1"/>
</dbReference>
<feature type="compositionally biased region" description="Polar residues" evidence="9">
    <location>
        <begin position="568"/>
        <end position="604"/>
    </location>
</feature>
<dbReference type="InterPro" id="IPR036770">
    <property type="entry name" value="Ankyrin_rpt-contain_sf"/>
</dbReference>
<evidence type="ECO:0000259" key="10">
    <source>
        <dbReference type="PROSITE" id="PS50011"/>
    </source>
</evidence>
<dbReference type="PROSITE" id="PS50011">
    <property type="entry name" value="PROTEIN_KINASE_DOM"/>
    <property type="match status" value="1"/>
</dbReference>
<feature type="region of interest" description="Disordered" evidence="9">
    <location>
        <begin position="32"/>
        <end position="55"/>
    </location>
</feature>
<dbReference type="PRINTS" id="PR01415">
    <property type="entry name" value="ANKYRIN"/>
</dbReference>
<dbReference type="PROSITE" id="PS00107">
    <property type="entry name" value="PROTEIN_KINASE_ATP"/>
    <property type="match status" value="1"/>
</dbReference>
<dbReference type="InParanoid" id="A0A078AQC9"/>
<dbReference type="Pfam" id="PF00069">
    <property type="entry name" value="Pkinase"/>
    <property type="match status" value="1"/>
</dbReference>
<feature type="region of interest" description="Disordered" evidence="9">
    <location>
        <begin position="146"/>
        <end position="169"/>
    </location>
</feature>
<dbReference type="CDD" id="cd05123">
    <property type="entry name" value="STKc_AGC"/>
    <property type="match status" value="1"/>
</dbReference>
<feature type="compositionally biased region" description="Polar residues" evidence="9">
    <location>
        <begin position="341"/>
        <end position="357"/>
    </location>
</feature>
<dbReference type="GO" id="GO:0004674">
    <property type="term" value="F:protein serine/threonine kinase activity"/>
    <property type="evidence" value="ECO:0007669"/>
    <property type="project" value="UniProtKB-KW"/>
</dbReference>
<dbReference type="Pfam" id="PF00023">
    <property type="entry name" value="Ank"/>
    <property type="match status" value="1"/>
</dbReference>
<dbReference type="OrthoDB" id="63267at2759"/>
<feature type="region of interest" description="Disordered" evidence="9">
    <location>
        <begin position="663"/>
        <end position="682"/>
    </location>
</feature>
<keyword evidence="6 8" id="KW-0067">ATP-binding</keyword>
<keyword evidence="5 11" id="KW-0418">Kinase</keyword>
<feature type="region of interest" description="Disordered" evidence="9">
    <location>
        <begin position="568"/>
        <end position="651"/>
    </location>
</feature>
<keyword evidence="3" id="KW-0808">Transferase</keyword>
<keyword evidence="12" id="KW-1185">Reference proteome</keyword>
<dbReference type="InterPro" id="IPR008271">
    <property type="entry name" value="Ser/Thr_kinase_AS"/>
</dbReference>
<organism evidence="11 12">
    <name type="scientific">Stylonychia lemnae</name>
    <name type="common">Ciliate</name>
    <dbReference type="NCBI Taxonomy" id="5949"/>
    <lineage>
        <taxon>Eukaryota</taxon>
        <taxon>Sar</taxon>
        <taxon>Alveolata</taxon>
        <taxon>Ciliophora</taxon>
        <taxon>Intramacronucleata</taxon>
        <taxon>Spirotrichea</taxon>
        <taxon>Stichotrichia</taxon>
        <taxon>Sporadotrichida</taxon>
        <taxon>Oxytrichidae</taxon>
        <taxon>Stylonychinae</taxon>
        <taxon>Stylonychia</taxon>
    </lineage>
</organism>
<dbReference type="Gene3D" id="3.30.200.20">
    <property type="entry name" value="Phosphorylase Kinase, domain 1"/>
    <property type="match status" value="1"/>
</dbReference>
<evidence type="ECO:0000256" key="5">
    <source>
        <dbReference type="ARBA" id="ARBA00022777"/>
    </source>
</evidence>
<evidence type="ECO:0000313" key="12">
    <source>
        <dbReference type="Proteomes" id="UP000039865"/>
    </source>
</evidence>
<dbReference type="Pfam" id="PF12796">
    <property type="entry name" value="Ank_2"/>
    <property type="match status" value="1"/>
</dbReference>
<dbReference type="InterPro" id="IPR017441">
    <property type="entry name" value="Protein_kinase_ATP_BS"/>
</dbReference>
<dbReference type="Proteomes" id="UP000039865">
    <property type="component" value="Unassembled WGS sequence"/>
</dbReference>
<dbReference type="SUPFAM" id="SSF48403">
    <property type="entry name" value="Ankyrin repeat"/>
    <property type="match status" value="1"/>
</dbReference>
<feature type="compositionally biased region" description="Low complexity" evidence="9">
    <location>
        <begin position="637"/>
        <end position="648"/>
    </location>
</feature>
<dbReference type="InterPro" id="IPR000719">
    <property type="entry name" value="Prot_kinase_dom"/>
</dbReference>
<feature type="compositionally biased region" description="Low complexity" evidence="9">
    <location>
        <begin position="612"/>
        <end position="621"/>
    </location>
</feature>
<dbReference type="PANTHER" id="PTHR24351">
    <property type="entry name" value="RIBOSOMAL PROTEIN S6 KINASE"/>
    <property type="match status" value="1"/>
</dbReference>
<feature type="repeat" description="ANK" evidence="7">
    <location>
        <begin position="429"/>
        <end position="461"/>
    </location>
</feature>
<dbReference type="FunFam" id="1.10.510.10:FF:000465">
    <property type="entry name" value="Non-specific serine/threonine protein kinase"/>
    <property type="match status" value="1"/>
</dbReference>
<keyword evidence="2" id="KW-0597">Phosphoprotein</keyword>
<dbReference type="InterPro" id="IPR002110">
    <property type="entry name" value="Ankyrin_rpt"/>
</dbReference>
<gene>
    <name evidence="11" type="primary">Contig9785.g10464</name>
    <name evidence="11" type="ORF">STYLEM_13213</name>
</gene>
<feature type="binding site" evidence="8">
    <location>
        <position position="730"/>
    </location>
    <ligand>
        <name>ATP</name>
        <dbReference type="ChEBI" id="CHEBI:30616"/>
    </ligand>
</feature>
<evidence type="ECO:0000256" key="3">
    <source>
        <dbReference type="ARBA" id="ARBA00022679"/>
    </source>
</evidence>
<evidence type="ECO:0000256" key="6">
    <source>
        <dbReference type="ARBA" id="ARBA00022840"/>
    </source>
</evidence>
<dbReference type="PROSITE" id="PS00108">
    <property type="entry name" value="PROTEIN_KINASE_ST"/>
    <property type="match status" value="1"/>
</dbReference>
<evidence type="ECO:0000256" key="2">
    <source>
        <dbReference type="ARBA" id="ARBA00022553"/>
    </source>
</evidence>
<sequence length="1034" mass="117525">MTTYLNSQHATNIQGQVIQKRQSHGQAITKFKPNYSSQQSTSPSTNQRYTKPSKQNFNIASNNQVKVGKIYLEENQLNLHRLGAQSNSPKGHSKASLNQQKMFVVHKNQDYPSVSDNNTFDAQNVQMKAGGVSNYIMLSQELKKAPQRVSQEQSKLKLNKSNQSQGSYKNKINTTHQDYLLQQNKSPSNMQYEKGSKIQRRDSAKLENGHQSFGSMSRQINNYYQIIQNNQQAIMQHQMVTRTRNHDDEKIHKFNTTQQIGKRDSIKDQSSLALSNIPQQILSPNNPTKNQNIFNQKRQSYQPQLTKQTYAYNKNQDPIILSPKNKNKLDRQFFSDEEENVNNCSKDSSQNAQNWQRLSKDSQDNGYNPQNDIKDNYYSKNVKIQSQIKDIARQLWVAAEVGDQQVILKILKSLSQSQSQLQINCTNSDGWTPLHVAASEGHTHIVDILIQQGANIECKTKSNRTPLHIACIRGNLGVVQILVLAGSDTNAKDVDGNTPAHFCAEYGHHDSLRFLLTKHPTLFAKNKEGKSPIDLSVSNEILMTFEEYIQSAKHFLYAKETQQQIQVQNNTEAQSTSLGSQRQRPQQQLNTNSSGSEQSKTSRYSIDEHKQQNNQTKQIQILDSKMRTTQNSNGERQQQPNDLPNQNPYMSATQPQKIQDFNKASYSSGSTQGMQQTPSSYSLKQLPVEEKEDIRLGPDMFVPLKMLGSGSFGEVYLVKEKGTNQLYAMKVLNKSKIMGQNLVRYAKTERNVLSYTKHPFIVNLNYAFQTDTKLFLILDFCPGGDLGKCLQRERKFTEDRARIYAAEILLALEDLHKRDIIYRDLKPDNVVLDFDGHAQLTDFGLSKEGVEEVAKGAKSFCGSVAYLAPEMLRRAGHGKSVDWYLFGVLLYEMVVGCPPYFSPKKEELFNNIQKGVLKIPASLSEECKNLIVSLLNRNPAKRLGAGSDGSQEIKEHPFFEPMDWNVAKAKQLKPPKPDINMKLLQQIQNFDQPPDESLYRVFEDTEELDPDIFENKTVEGWSFIQGIGTIIHQD</sequence>
<dbReference type="InterPro" id="IPR045270">
    <property type="entry name" value="STKc_AGC"/>
</dbReference>
<dbReference type="AlphaFoldDB" id="A0A078AQC9"/>
<feature type="compositionally biased region" description="Low complexity" evidence="9">
    <location>
        <begin position="33"/>
        <end position="46"/>
    </location>
</feature>
<feature type="compositionally biased region" description="Basic and acidic residues" evidence="9">
    <location>
        <begin position="194"/>
        <end position="208"/>
    </location>
</feature>
<feature type="domain" description="Protein kinase" evidence="10">
    <location>
        <begin position="701"/>
        <end position="959"/>
    </location>
</feature>
<accession>A0A078AQC9</accession>
<dbReference type="Gene3D" id="1.25.40.20">
    <property type="entry name" value="Ankyrin repeat-containing domain"/>
    <property type="match status" value="1"/>
</dbReference>
<evidence type="ECO:0000256" key="9">
    <source>
        <dbReference type="SAM" id="MobiDB-lite"/>
    </source>
</evidence>
<dbReference type="Gene3D" id="1.10.510.10">
    <property type="entry name" value="Transferase(Phosphotransferase) domain 1"/>
    <property type="match status" value="1"/>
</dbReference>
<feature type="region of interest" description="Disordered" evidence="9">
    <location>
        <begin position="183"/>
        <end position="210"/>
    </location>
</feature>
<keyword evidence="1" id="KW-0723">Serine/threonine-protein kinase</keyword>
<protein>
    <submittedName>
        <fullName evidence="11">Protein kinase domain containing protein</fullName>
    </submittedName>
</protein>
<feature type="region of interest" description="Disordered" evidence="9">
    <location>
        <begin position="339"/>
        <end position="374"/>
    </location>
</feature>
<name>A0A078AQC9_STYLE</name>
<feature type="compositionally biased region" description="Polar residues" evidence="9">
    <location>
        <begin position="159"/>
        <end position="169"/>
    </location>
</feature>
<feature type="repeat" description="ANK" evidence="7">
    <location>
        <begin position="462"/>
        <end position="494"/>
    </location>
</feature>
<evidence type="ECO:0000313" key="11">
    <source>
        <dbReference type="EMBL" id="CDW84156.1"/>
    </source>
</evidence>
<dbReference type="InterPro" id="IPR011009">
    <property type="entry name" value="Kinase-like_dom_sf"/>
</dbReference>
<feature type="repeat" description="ANK" evidence="7">
    <location>
        <begin position="495"/>
        <end position="527"/>
    </location>
</feature>
<evidence type="ECO:0000256" key="1">
    <source>
        <dbReference type="ARBA" id="ARBA00022527"/>
    </source>
</evidence>
<dbReference type="FunFam" id="3.30.200.20:FF:000042">
    <property type="entry name" value="Aurora kinase A"/>
    <property type="match status" value="1"/>
</dbReference>
<dbReference type="PROSITE" id="PS50297">
    <property type="entry name" value="ANK_REP_REGION"/>
    <property type="match status" value="2"/>
</dbReference>
<dbReference type="PROSITE" id="PS50088">
    <property type="entry name" value="ANK_REPEAT"/>
    <property type="match status" value="3"/>
</dbReference>
<evidence type="ECO:0000256" key="7">
    <source>
        <dbReference type="PROSITE-ProRule" id="PRU00023"/>
    </source>
</evidence>
<dbReference type="GO" id="GO:0005524">
    <property type="term" value="F:ATP binding"/>
    <property type="evidence" value="ECO:0007669"/>
    <property type="project" value="UniProtKB-UniRule"/>
</dbReference>
<dbReference type="SMART" id="SM00220">
    <property type="entry name" value="S_TKc"/>
    <property type="match status" value="1"/>
</dbReference>
<keyword evidence="7" id="KW-0040">ANK repeat</keyword>
<proteinExistence type="predicted"/>
<dbReference type="EMBL" id="CCKQ01012529">
    <property type="protein sequence ID" value="CDW84156.1"/>
    <property type="molecule type" value="Genomic_DNA"/>
</dbReference>